<dbReference type="HOGENOM" id="CLU_051661_2_0_11"/>
<dbReference type="STRING" id="208439.AJAP_39210"/>
<sequence>MSEYATLIAPAAAEFTGILRGIGESDLSARTPCAEYDVRALLNHLLYWGPWLEAAGSKTAPPEVSVGEAEAGLVDGEWLNAIEKQTARLVDVFGTPEAWQGTTALGTAEMPSSFVGDMVLGEFVFHGWDLAKATGRSLDVAPEVAEAVLASAAAMGEQARAMKVYGEEVPVAKGATTFERALGATGRNPGWLP</sequence>
<dbReference type="SUPFAM" id="SSF109854">
    <property type="entry name" value="DinB/YfiT-like putative metalloenzymes"/>
    <property type="match status" value="1"/>
</dbReference>
<keyword evidence="3" id="KW-1185">Reference proteome</keyword>
<dbReference type="NCBIfam" id="TIGR03086">
    <property type="entry name" value="TIGR03086 family metal-binding protein"/>
    <property type="match status" value="1"/>
</dbReference>
<dbReference type="EMBL" id="CP008953">
    <property type="protein sequence ID" value="AIG80623.1"/>
    <property type="molecule type" value="Genomic_DNA"/>
</dbReference>
<dbReference type="InterPro" id="IPR017520">
    <property type="entry name" value="CHP03086"/>
</dbReference>
<dbReference type="GO" id="GO:0046872">
    <property type="term" value="F:metal ion binding"/>
    <property type="evidence" value="ECO:0007669"/>
    <property type="project" value="InterPro"/>
</dbReference>
<dbReference type="eggNOG" id="COG3832">
    <property type="taxonomic scope" value="Bacteria"/>
</dbReference>
<dbReference type="KEGG" id="aja:AJAP_39210"/>
<dbReference type="Proteomes" id="UP000028492">
    <property type="component" value="Chromosome"/>
</dbReference>
<evidence type="ECO:0000313" key="2">
    <source>
        <dbReference type="EMBL" id="AIG80623.1"/>
    </source>
</evidence>
<name>A0A075V5P8_9PSEU</name>
<dbReference type="Gene3D" id="1.20.120.450">
    <property type="entry name" value="dinb family like domain"/>
    <property type="match status" value="1"/>
</dbReference>
<dbReference type="InterPro" id="IPR017517">
    <property type="entry name" value="Maleyloyr_isom"/>
</dbReference>
<evidence type="ECO:0000313" key="3">
    <source>
        <dbReference type="Proteomes" id="UP000028492"/>
    </source>
</evidence>
<dbReference type="InterPro" id="IPR034660">
    <property type="entry name" value="DinB/YfiT-like"/>
</dbReference>
<protein>
    <recommendedName>
        <fullName evidence="1">Mycothiol-dependent maleylpyruvate isomerase metal-binding domain-containing protein</fullName>
    </recommendedName>
</protein>
<organism evidence="2 3">
    <name type="scientific">Amycolatopsis japonica</name>
    <dbReference type="NCBI Taxonomy" id="208439"/>
    <lineage>
        <taxon>Bacteria</taxon>
        <taxon>Bacillati</taxon>
        <taxon>Actinomycetota</taxon>
        <taxon>Actinomycetes</taxon>
        <taxon>Pseudonocardiales</taxon>
        <taxon>Pseudonocardiaceae</taxon>
        <taxon>Amycolatopsis</taxon>
        <taxon>Amycolatopsis japonica group</taxon>
    </lineage>
</organism>
<dbReference type="RefSeq" id="WP_038520850.1">
    <property type="nucleotide sequence ID" value="NZ_CP008953.1"/>
</dbReference>
<gene>
    <name evidence="2" type="ORF">AJAP_39210</name>
</gene>
<dbReference type="InterPro" id="IPR024344">
    <property type="entry name" value="MDMPI_metal-binding"/>
</dbReference>
<dbReference type="AlphaFoldDB" id="A0A075V5P8"/>
<feature type="domain" description="Mycothiol-dependent maleylpyruvate isomerase metal-binding" evidence="1">
    <location>
        <begin position="9"/>
        <end position="131"/>
    </location>
</feature>
<proteinExistence type="predicted"/>
<dbReference type="Pfam" id="PF11716">
    <property type="entry name" value="MDMPI_N"/>
    <property type="match status" value="1"/>
</dbReference>
<reference evidence="2 3" key="1">
    <citation type="journal article" date="2014" name="J. Biotechnol.">
        <title>Complete genome sequence of the actinobacterium Amycolatopsis japonica MG417-CF17(T) (=DSM 44213T) producing (S,S)-N,N'-ethylenediaminedisuccinic acid.</title>
        <authorList>
            <person name="Stegmann E."/>
            <person name="Albersmeier A."/>
            <person name="Spohn M."/>
            <person name="Gert H."/>
            <person name="Weber T."/>
            <person name="Wohlleben W."/>
            <person name="Kalinowski J."/>
            <person name="Ruckert C."/>
        </authorList>
    </citation>
    <scope>NUCLEOTIDE SEQUENCE [LARGE SCALE GENOMIC DNA]</scope>
    <source>
        <strain evidence="3">MG417-CF17 (DSM 44213)</strain>
    </source>
</reference>
<evidence type="ECO:0000259" key="1">
    <source>
        <dbReference type="Pfam" id="PF11716"/>
    </source>
</evidence>
<dbReference type="NCBIfam" id="TIGR03083">
    <property type="entry name" value="maleylpyruvate isomerase family mycothiol-dependent enzyme"/>
    <property type="match status" value="1"/>
</dbReference>
<accession>A0A075V5P8</accession>